<dbReference type="RefSeq" id="WP_006895200.1">
    <property type="nucleotide sequence ID" value="NZ_BAAARB010000005.1"/>
</dbReference>
<keyword evidence="2" id="KW-1185">Reference proteome</keyword>
<comment type="caution">
    <text evidence="1">The sequence shown here is derived from an EMBL/GenBank/DDBJ whole genome shotgun (WGS) entry which is preliminary data.</text>
</comment>
<reference evidence="1 2" key="1">
    <citation type="journal article" date="2019" name="Int. J. Syst. Evol. Microbiol.">
        <title>The Global Catalogue of Microorganisms (GCM) 10K type strain sequencing project: providing services to taxonomists for standard genome sequencing and annotation.</title>
        <authorList>
            <consortium name="The Broad Institute Genomics Platform"/>
            <consortium name="The Broad Institute Genome Sequencing Center for Infectious Disease"/>
            <person name="Wu L."/>
            <person name="Ma J."/>
        </authorList>
    </citation>
    <scope>NUCLEOTIDE SEQUENCE [LARGE SCALE GENOMIC DNA]</scope>
    <source>
        <strain evidence="1 2">JCM 16227</strain>
    </source>
</reference>
<dbReference type="InterPro" id="IPR041638">
    <property type="entry name" value="BaeRF_family11"/>
</dbReference>
<dbReference type="EMBL" id="BAAARB010000005">
    <property type="protein sequence ID" value="GAA2376079.1"/>
    <property type="molecule type" value="Genomic_DNA"/>
</dbReference>
<proteinExistence type="predicted"/>
<dbReference type="Proteomes" id="UP001501170">
    <property type="component" value="Unassembled WGS sequence"/>
</dbReference>
<accession>A0ABN3HCL1</accession>
<evidence type="ECO:0000313" key="2">
    <source>
        <dbReference type="Proteomes" id="UP001501170"/>
    </source>
</evidence>
<evidence type="ECO:0000313" key="1">
    <source>
        <dbReference type="EMBL" id="GAA2376079.1"/>
    </source>
</evidence>
<protein>
    <submittedName>
        <fullName evidence="1">Uncharacterized protein</fullName>
    </submittedName>
</protein>
<sequence>MARYELPTTTELLELGSPRDHAVTVYAQASAAQYDLARTTVKSAMDRAIRSLRNGGGNHALESALRERTTAILADEGWRKLSHSLAVFITPEEAEMFVLPNQLENQLQVGSYFDVGQLVRAAAAPQDAYALTLSADGWNLWQASGTELASEMEVEADGIGDVAEATNRATVRGRIHARRLHGDEGTKLLLETYAKRVHEVVVKAIDADDPSAERPLFVFAADPLLDMYRNLDRGFRELVAVPGSPDELTAVQIDARIRQELADINSRRANATVEKIADGVAKGLVATDLVDVARAAVAGNVDTLVYDFTVDVLGRLDNETGDVTYADDGYDLLSRIAVWVLQTGGRVIPVRASEIVSDIWNGTVTARLRYPLST</sequence>
<name>A0ABN3HCL1_9ACTN</name>
<organism evidence="1 2">
    <name type="scientific">Gordonia cholesterolivorans</name>
    <dbReference type="NCBI Taxonomy" id="559625"/>
    <lineage>
        <taxon>Bacteria</taxon>
        <taxon>Bacillati</taxon>
        <taxon>Actinomycetota</taxon>
        <taxon>Actinomycetes</taxon>
        <taxon>Mycobacteriales</taxon>
        <taxon>Gordoniaceae</taxon>
        <taxon>Gordonia</taxon>
    </lineage>
</organism>
<dbReference type="Pfam" id="PF18855">
    <property type="entry name" value="baeRF_family11"/>
    <property type="match status" value="1"/>
</dbReference>
<gene>
    <name evidence="1" type="ORF">GCM10009855_14230</name>
</gene>